<evidence type="ECO:0000313" key="2">
    <source>
        <dbReference type="Proteomes" id="UP001163321"/>
    </source>
</evidence>
<gene>
    <name evidence="1" type="ORF">PsorP6_009904</name>
</gene>
<protein>
    <submittedName>
        <fullName evidence="1">Uncharacterized protein</fullName>
    </submittedName>
</protein>
<proteinExistence type="predicted"/>
<organism evidence="1 2">
    <name type="scientific">Peronosclerospora sorghi</name>
    <dbReference type="NCBI Taxonomy" id="230839"/>
    <lineage>
        <taxon>Eukaryota</taxon>
        <taxon>Sar</taxon>
        <taxon>Stramenopiles</taxon>
        <taxon>Oomycota</taxon>
        <taxon>Peronosporomycetes</taxon>
        <taxon>Peronosporales</taxon>
        <taxon>Peronosporaceae</taxon>
        <taxon>Peronosclerospora</taxon>
    </lineage>
</organism>
<evidence type="ECO:0000313" key="1">
    <source>
        <dbReference type="EMBL" id="KAI9911273.1"/>
    </source>
</evidence>
<name>A0ACC0VXL8_9STRA</name>
<keyword evidence="2" id="KW-1185">Reference proteome</keyword>
<dbReference type="EMBL" id="CM047584">
    <property type="protein sequence ID" value="KAI9911273.1"/>
    <property type="molecule type" value="Genomic_DNA"/>
</dbReference>
<comment type="caution">
    <text evidence="1">The sequence shown here is derived from an EMBL/GenBank/DDBJ whole genome shotgun (WGS) entry which is preliminary data.</text>
</comment>
<reference evidence="1 2" key="1">
    <citation type="journal article" date="2022" name="bioRxiv">
        <title>The genome of the oomycete Peronosclerospora sorghi, a cosmopolitan pathogen of maize and sorghum, is inflated with dispersed pseudogenes.</title>
        <authorList>
            <person name="Fletcher K."/>
            <person name="Martin F."/>
            <person name="Isakeit T."/>
            <person name="Cavanaugh K."/>
            <person name="Magill C."/>
            <person name="Michelmore R."/>
        </authorList>
    </citation>
    <scope>NUCLEOTIDE SEQUENCE [LARGE SCALE GENOMIC DNA]</scope>
    <source>
        <strain evidence="1">P6</strain>
    </source>
</reference>
<dbReference type="Proteomes" id="UP001163321">
    <property type="component" value="Chromosome 5"/>
</dbReference>
<accession>A0ACC0VXL8</accession>
<sequence length="73" mass="8550">MKVSFVTVTLSNGKNLDIVYRIVHHEDRHEVVTNSRHTGRRQAAKIAIRMVRFYRVHIPTIRTRGSTRSHDRA</sequence>